<reference evidence="2 3" key="1">
    <citation type="journal article" date="2019" name="Genome Biol. Evol.">
        <title>Insights into the evolution of the New World diploid cottons (Gossypium, subgenus Houzingenia) based on genome sequencing.</title>
        <authorList>
            <person name="Grover C.E."/>
            <person name="Arick M.A. 2nd"/>
            <person name="Thrash A."/>
            <person name="Conover J.L."/>
            <person name="Sanders W.S."/>
            <person name="Peterson D.G."/>
            <person name="Frelichowski J.E."/>
            <person name="Scheffler J.A."/>
            <person name="Scheffler B.E."/>
            <person name="Wendel J.F."/>
        </authorList>
    </citation>
    <scope>NUCLEOTIDE SEQUENCE [LARGE SCALE GENOMIC DNA]</scope>
    <source>
        <strain evidence="2">57</strain>
        <tissue evidence="2">Leaf</tissue>
    </source>
</reference>
<comment type="caution">
    <text evidence="2">The sequence shown here is derived from an EMBL/GenBank/DDBJ whole genome shotgun (WGS) entry which is preliminary data.</text>
</comment>
<evidence type="ECO:0000256" key="1">
    <source>
        <dbReference type="SAM" id="MobiDB-lite"/>
    </source>
</evidence>
<gene>
    <name evidence="2" type="ORF">Goklo_017685</name>
</gene>
<feature type="compositionally biased region" description="Basic and acidic residues" evidence="1">
    <location>
        <begin position="182"/>
        <end position="206"/>
    </location>
</feature>
<feature type="region of interest" description="Disordered" evidence="1">
    <location>
        <begin position="171"/>
        <end position="243"/>
    </location>
</feature>
<keyword evidence="3" id="KW-1185">Reference proteome</keyword>
<proteinExistence type="predicted"/>
<organism evidence="2 3">
    <name type="scientific">Gossypium klotzschianum</name>
    <dbReference type="NCBI Taxonomy" id="34286"/>
    <lineage>
        <taxon>Eukaryota</taxon>
        <taxon>Viridiplantae</taxon>
        <taxon>Streptophyta</taxon>
        <taxon>Embryophyta</taxon>
        <taxon>Tracheophyta</taxon>
        <taxon>Spermatophyta</taxon>
        <taxon>Magnoliopsida</taxon>
        <taxon>eudicotyledons</taxon>
        <taxon>Gunneridae</taxon>
        <taxon>Pentapetalae</taxon>
        <taxon>rosids</taxon>
        <taxon>malvids</taxon>
        <taxon>Malvales</taxon>
        <taxon>Malvaceae</taxon>
        <taxon>Malvoideae</taxon>
        <taxon>Gossypium</taxon>
    </lineage>
</organism>
<dbReference type="EMBL" id="JABFAB010000006">
    <property type="protein sequence ID" value="MBA0650238.1"/>
    <property type="molecule type" value="Genomic_DNA"/>
</dbReference>
<sequence>MFVEEEYYINLYVGGKFVRDPHVSGTLQDNLRVVWNDSITIDMLNYWVKYNEIDLYVEHEIDTTIFTADDLLLTAASVEGYDDGNQGGKGGEGVEGLNGEGVKVVGSKCREVDAIGQGLDGLDASIEGSGDTNQGGEVEVDEGGKCVEGLNGEGVEVAGSKGGEVARGLNSGVKEADDEGVKDESDTRQKLKEVDRKTNGKVKETVVDETENDSSKELIQAEVLEEVEGEGLNDRLSREEEGN</sequence>
<evidence type="ECO:0000313" key="3">
    <source>
        <dbReference type="Proteomes" id="UP000593573"/>
    </source>
</evidence>
<dbReference type="Proteomes" id="UP000593573">
    <property type="component" value="Unassembled WGS sequence"/>
</dbReference>
<protein>
    <submittedName>
        <fullName evidence="2">Uncharacterized protein</fullName>
    </submittedName>
</protein>
<dbReference type="OrthoDB" id="1001184at2759"/>
<accession>A0A7J8UIC1</accession>
<feature type="compositionally biased region" description="Basic and acidic residues" evidence="1">
    <location>
        <begin position="232"/>
        <end position="243"/>
    </location>
</feature>
<name>A0A7J8UIC1_9ROSI</name>
<dbReference type="AlphaFoldDB" id="A0A7J8UIC1"/>
<evidence type="ECO:0000313" key="2">
    <source>
        <dbReference type="EMBL" id="MBA0650238.1"/>
    </source>
</evidence>